<reference evidence="2 3" key="1">
    <citation type="submission" date="2024-06" db="EMBL/GenBank/DDBJ databases">
        <authorList>
            <person name="Steensen K."/>
            <person name="Seneca J."/>
            <person name="Bartlau N."/>
            <person name="Yu A.X."/>
            <person name="Polz M.F."/>
        </authorList>
    </citation>
    <scope>NUCLEOTIDE SEQUENCE [LARGE SCALE GENOMIC DNA]</scope>
    <source>
        <strain evidence="2 3">1F146</strain>
    </source>
</reference>
<proteinExistence type="predicted"/>
<sequence>MLDRFYATLFNRKQSNAMFLSISGLLALFVAIVWFCLFFRFEQVNTFTSEVTSKPNFSFYAESDGFVLFDEKMVSGQIKRNEPMYFIEDDFNQSPVVLAPQDGFVIGSLSDAFTYRRCSKGEFLFSLVSKKEFLVKVTLPPRKVSQITAGQLARVRNAKTLEYVSSNISEIHRHVEHGNIVLTAIIPVSSKDFLLGEEVDVKIIGPRLSLVSMLVMN</sequence>
<dbReference type="Proteomes" id="UP001569151">
    <property type="component" value="Unassembled WGS sequence"/>
</dbReference>
<keyword evidence="3" id="KW-1185">Reference proteome</keyword>
<evidence type="ECO:0000256" key="1">
    <source>
        <dbReference type="SAM" id="Phobius"/>
    </source>
</evidence>
<dbReference type="EMBL" id="JBGOOS010000014">
    <property type="protein sequence ID" value="MEZ8209398.1"/>
    <property type="molecule type" value="Genomic_DNA"/>
</dbReference>
<feature type="transmembrane region" description="Helical" evidence="1">
    <location>
        <begin position="20"/>
        <end position="39"/>
    </location>
</feature>
<evidence type="ECO:0000313" key="3">
    <source>
        <dbReference type="Proteomes" id="UP001569151"/>
    </source>
</evidence>
<keyword evidence="1" id="KW-1133">Transmembrane helix</keyword>
<accession>A0ABV4MIM4</accession>
<dbReference type="RefSeq" id="WP_371719045.1">
    <property type="nucleotide sequence ID" value="NZ_JBGOOF010000016.1"/>
</dbReference>
<organism evidence="2 3">
    <name type="scientific">Vibrio bivalvicida</name>
    <dbReference type="NCBI Taxonomy" id="1276888"/>
    <lineage>
        <taxon>Bacteria</taxon>
        <taxon>Pseudomonadati</taxon>
        <taxon>Pseudomonadota</taxon>
        <taxon>Gammaproteobacteria</taxon>
        <taxon>Vibrionales</taxon>
        <taxon>Vibrionaceae</taxon>
        <taxon>Vibrio</taxon>
        <taxon>Vibrio oreintalis group</taxon>
    </lineage>
</organism>
<comment type="caution">
    <text evidence="2">The sequence shown here is derived from an EMBL/GenBank/DDBJ whole genome shotgun (WGS) entry which is preliminary data.</text>
</comment>
<name>A0ABV4MIM4_9VIBR</name>
<protein>
    <submittedName>
        <fullName evidence="2">HlyD family efflux transporter periplasmic adaptor subunit</fullName>
    </submittedName>
</protein>
<keyword evidence="1" id="KW-0472">Membrane</keyword>
<gene>
    <name evidence="2" type="ORF">ACED39_11465</name>
</gene>
<keyword evidence="1" id="KW-0812">Transmembrane</keyword>
<evidence type="ECO:0000313" key="2">
    <source>
        <dbReference type="EMBL" id="MEZ8209398.1"/>
    </source>
</evidence>